<accession>A0A930UX77</accession>
<dbReference type="Gene3D" id="3.30.300.30">
    <property type="match status" value="1"/>
</dbReference>
<dbReference type="AlphaFoldDB" id="A0A930UX77"/>
<feature type="domain" description="AMP-binding enzyme C-terminal" evidence="3">
    <location>
        <begin position="409"/>
        <end position="484"/>
    </location>
</feature>
<dbReference type="GO" id="GO:0006631">
    <property type="term" value="P:fatty acid metabolic process"/>
    <property type="evidence" value="ECO:0007669"/>
    <property type="project" value="TreeGrafter"/>
</dbReference>
<evidence type="ECO:0000259" key="2">
    <source>
        <dbReference type="Pfam" id="PF00501"/>
    </source>
</evidence>
<name>A0A930UX77_9ACTN</name>
<dbReference type="Gene3D" id="3.40.50.12780">
    <property type="entry name" value="N-terminal domain of ligase-like"/>
    <property type="match status" value="1"/>
</dbReference>
<dbReference type="InterPro" id="IPR042099">
    <property type="entry name" value="ANL_N_sf"/>
</dbReference>
<feature type="domain" description="AMP-dependent synthetase/ligase" evidence="2">
    <location>
        <begin position="6"/>
        <end position="358"/>
    </location>
</feature>
<dbReference type="CDD" id="cd05941">
    <property type="entry name" value="MCS"/>
    <property type="match status" value="1"/>
</dbReference>
<dbReference type="PANTHER" id="PTHR43201">
    <property type="entry name" value="ACYL-COA SYNTHETASE"/>
    <property type="match status" value="1"/>
</dbReference>
<dbReference type="EMBL" id="JADIVZ010000002">
    <property type="protein sequence ID" value="MBF4161352.1"/>
    <property type="molecule type" value="Genomic_DNA"/>
</dbReference>
<dbReference type="InterPro" id="IPR000873">
    <property type="entry name" value="AMP-dep_synth/lig_dom"/>
</dbReference>
<sequence length="515" mass="55294">MSALFEASFEARRQEPLLRLEGAEWTYGDVDDLATRIAVVLAEQGVQPGDRVAVKVPKVPETVALYLAVLRLGGVYLPLNSAYTGGELTYFLDDARPRVMVADLGGESEVEATGVATTTLTLGADAAGTLLEHAARVDDAARPPRVEIGPDDAAAILYTSGTTGRSKGAVLTHRGLASNCEALLSTWRFTADDVLVHALPLFHVHGLFVALNMTMSAGASLHFLPGFDTDRIIDLLPSSTVLMGVPTFYTRLLDHPGLTREQCVPMRLFVSGSAPLTTETHEAWRDRTGHAILERYGMTETNMITSNPYDGERRAGTVGQPLPGVQVRVTDRETGAPLAAGEIGSIEVRGPNVFREYWNKPEKTAEELAADGWFTTGDVGLFDADGYLAIVGRDKDLVISGGYNVYPKEVEALLDEHDSVLESAVIGVPHPDLGEAVVAVVVPSSGSGLDTDDLLASLTDRLARFKQPRAVEAVEELPRNVMGKVQKAELRASFAHLFTPTTSPAPQSAQKEGDR</sequence>
<dbReference type="Pfam" id="PF13193">
    <property type="entry name" value="AMP-binding_C"/>
    <property type="match status" value="1"/>
</dbReference>
<gene>
    <name evidence="4" type="ORF">ISG29_06580</name>
</gene>
<dbReference type="PANTHER" id="PTHR43201:SF8">
    <property type="entry name" value="ACYL-COA SYNTHETASE FAMILY MEMBER 3"/>
    <property type="match status" value="1"/>
</dbReference>
<comment type="similarity">
    <text evidence="1">Belongs to the ATP-dependent AMP-binding enzyme family.</text>
</comment>
<evidence type="ECO:0000313" key="4">
    <source>
        <dbReference type="EMBL" id="MBF4161352.1"/>
    </source>
</evidence>
<dbReference type="GO" id="GO:0031956">
    <property type="term" value="F:medium-chain fatty acid-CoA ligase activity"/>
    <property type="evidence" value="ECO:0007669"/>
    <property type="project" value="TreeGrafter"/>
</dbReference>
<keyword evidence="5" id="KW-1185">Reference proteome</keyword>
<comment type="caution">
    <text evidence="4">The sequence shown here is derived from an EMBL/GenBank/DDBJ whole genome shotgun (WGS) entry which is preliminary data.</text>
</comment>
<evidence type="ECO:0000313" key="5">
    <source>
        <dbReference type="Proteomes" id="UP000656804"/>
    </source>
</evidence>
<dbReference type="PROSITE" id="PS00455">
    <property type="entry name" value="AMP_BINDING"/>
    <property type="match status" value="1"/>
</dbReference>
<dbReference type="Proteomes" id="UP000656804">
    <property type="component" value="Unassembled WGS sequence"/>
</dbReference>
<evidence type="ECO:0000256" key="1">
    <source>
        <dbReference type="ARBA" id="ARBA00006432"/>
    </source>
</evidence>
<dbReference type="InterPro" id="IPR020845">
    <property type="entry name" value="AMP-binding_CS"/>
</dbReference>
<proteinExistence type="inferred from homology"/>
<organism evidence="4 5">
    <name type="scientific">Nocardioides acrostichi</name>
    <dbReference type="NCBI Taxonomy" id="2784339"/>
    <lineage>
        <taxon>Bacteria</taxon>
        <taxon>Bacillati</taxon>
        <taxon>Actinomycetota</taxon>
        <taxon>Actinomycetes</taxon>
        <taxon>Propionibacteriales</taxon>
        <taxon>Nocardioidaceae</taxon>
        <taxon>Nocardioides</taxon>
    </lineage>
</organism>
<dbReference type="Pfam" id="PF00501">
    <property type="entry name" value="AMP-binding"/>
    <property type="match status" value="1"/>
</dbReference>
<dbReference type="InterPro" id="IPR025110">
    <property type="entry name" value="AMP-bd_C"/>
</dbReference>
<dbReference type="SUPFAM" id="SSF56801">
    <property type="entry name" value="Acetyl-CoA synthetase-like"/>
    <property type="match status" value="1"/>
</dbReference>
<protein>
    <submittedName>
        <fullName evidence="4">AMP-binding protein</fullName>
    </submittedName>
</protein>
<reference evidence="4" key="1">
    <citation type="submission" date="2020-11" db="EMBL/GenBank/DDBJ databases">
        <title>Nocardioides sp. CBS4Y-1, whole genome shotgun sequence.</title>
        <authorList>
            <person name="Tuo L."/>
        </authorList>
    </citation>
    <scope>NUCLEOTIDE SEQUENCE</scope>
    <source>
        <strain evidence="4">CBS4Y-1</strain>
    </source>
</reference>
<dbReference type="InterPro" id="IPR045851">
    <property type="entry name" value="AMP-bd_C_sf"/>
</dbReference>
<dbReference type="NCBIfam" id="NF005702">
    <property type="entry name" value="PRK07514.1"/>
    <property type="match status" value="1"/>
</dbReference>
<evidence type="ECO:0000259" key="3">
    <source>
        <dbReference type="Pfam" id="PF13193"/>
    </source>
</evidence>